<dbReference type="PANTHER" id="PTHR12498">
    <property type="entry name" value="N-TERMINAL ASPARAGINE AMIDOHYDROLASE"/>
    <property type="match status" value="1"/>
</dbReference>
<organism evidence="1 2">
    <name type="scientific">Erythroxylum novogranatense</name>
    <dbReference type="NCBI Taxonomy" id="1862640"/>
    <lineage>
        <taxon>Eukaryota</taxon>
        <taxon>Viridiplantae</taxon>
        <taxon>Streptophyta</taxon>
        <taxon>Embryophyta</taxon>
        <taxon>Tracheophyta</taxon>
        <taxon>Spermatophyta</taxon>
        <taxon>Magnoliopsida</taxon>
        <taxon>eudicotyledons</taxon>
        <taxon>Gunneridae</taxon>
        <taxon>Pentapetalae</taxon>
        <taxon>rosids</taxon>
        <taxon>fabids</taxon>
        <taxon>Malpighiales</taxon>
        <taxon>Erythroxylaceae</taxon>
        <taxon>Erythroxylum</taxon>
    </lineage>
</organism>
<gene>
    <name evidence="1" type="ORF">K2173_012357</name>
</gene>
<dbReference type="Pfam" id="PF14736">
    <property type="entry name" value="N_Asn_amidohyd"/>
    <property type="match status" value="1"/>
</dbReference>
<reference evidence="1 2" key="1">
    <citation type="submission" date="2021-09" db="EMBL/GenBank/DDBJ databases">
        <title>Genomic insights and catalytic innovation underlie evolution of tropane alkaloids biosynthesis.</title>
        <authorList>
            <person name="Wang Y.-J."/>
            <person name="Tian T."/>
            <person name="Huang J.-P."/>
            <person name="Huang S.-X."/>
        </authorList>
    </citation>
    <scope>NUCLEOTIDE SEQUENCE [LARGE SCALE GENOMIC DNA]</scope>
    <source>
        <strain evidence="1">KIB-2018</strain>
        <tissue evidence="1">Leaf</tissue>
    </source>
</reference>
<dbReference type="GO" id="GO:0005634">
    <property type="term" value="C:nucleus"/>
    <property type="evidence" value="ECO:0007669"/>
    <property type="project" value="TreeGrafter"/>
</dbReference>
<proteinExistence type="predicted"/>
<protein>
    <recommendedName>
        <fullName evidence="3">Protein N-terminal asparagine amidohydrolase</fullName>
    </recommendedName>
</protein>
<accession>A0AAV8U9S7</accession>
<evidence type="ECO:0000313" key="2">
    <source>
        <dbReference type="Proteomes" id="UP001159364"/>
    </source>
</evidence>
<dbReference type="InterPro" id="IPR026750">
    <property type="entry name" value="NTAN1"/>
</dbReference>
<evidence type="ECO:0000313" key="1">
    <source>
        <dbReference type="EMBL" id="KAJ8899181.1"/>
    </source>
</evidence>
<evidence type="ECO:0008006" key="3">
    <source>
        <dbReference type="Google" id="ProtNLM"/>
    </source>
</evidence>
<dbReference type="GO" id="GO:0008418">
    <property type="term" value="F:protein-N-terminal asparagine amidohydrolase activity"/>
    <property type="evidence" value="ECO:0007669"/>
    <property type="project" value="InterPro"/>
</dbReference>
<comment type="caution">
    <text evidence="1">The sequence shown here is derived from an EMBL/GenBank/DDBJ whole genome shotgun (WGS) entry which is preliminary data.</text>
</comment>
<dbReference type="PANTHER" id="PTHR12498:SF0">
    <property type="entry name" value="PROTEIN N-TERMINAL ASPARAGINE AMIDOHYDROLASE"/>
    <property type="match status" value="1"/>
</dbReference>
<name>A0AAV8U9S7_9ROSI</name>
<dbReference type="GO" id="GO:0006511">
    <property type="term" value="P:ubiquitin-dependent protein catabolic process"/>
    <property type="evidence" value="ECO:0007669"/>
    <property type="project" value="TreeGrafter"/>
</dbReference>
<dbReference type="EMBL" id="JAIWQS010000008">
    <property type="protein sequence ID" value="KAJ8899181.1"/>
    <property type="molecule type" value="Genomic_DNA"/>
</dbReference>
<dbReference type="AlphaFoldDB" id="A0AAV8U9S7"/>
<keyword evidence="2" id="KW-1185">Reference proteome</keyword>
<sequence length="369" mass="41309">MIFVDGLPFSSFRRSSSSNQPLGGCGTLTSLMKHPTLLTASSSFKAMQETKIVLDGSGLQSSAPTGRWVYVFQREYATADPALVDFIGTDEATTCVGIVIWNPKNKMTSVAHMDSPKIVEIGLTQMLSRIINNMSDVDLDIHLIGGFQDASLEHSDGSTRSNSHGKSDGYSLPLCSKIIQTLEKRPERFHIRTLFVLEDNTIWDSKRNARPIFHGFRVETSNGSVIPASFDRSSRCPDEIVRRIRVTASSDDPSWNGKLLETYDTQKDRFVIEPCSWTEFLLHLASTFQRLSDAEILQDCSTSPSAEGPDFVDNLRRGWDYLIENPQWKHTFPGRQPRIFERTTDGGCWNKWKRCSPPQQAAVLGARAP</sequence>
<dbReference type="Proteomes" id="UP001159364">
    <property type="component" value="Linkage Group LG08"/>
</dbReference>